<evidence type="ECO:0000256" key="1">
    <source>
        <dbReference type="SAM" id="MobiDB-lite"/>
    </source>
</evidence>
<protein>
    <submittedName>
        <fullName evidence="2">Chaperonin CPN60</fullName>
    </submittedName>
</protein>
<dbReference type="AlphaFoldDB" id="A0ABD1U6Y9"/>
<gene>
    <name evidence="2" type="ORF">Fot_24321</name>
</gene>
<dbReference type="Proteomes" id="UP001604277">
    <property type="component" value="Unassembled WGS sequence"/>
</dbReference>
<dbReference type="EMBL" id="JBFOLJ010000007">
    <property type="protein sequence ID" value="KAL2520398.1"/>
    <property type="molecule type" value="Genomic_DNA"/>
</dbReference>
<organism evidence="2 3">
    <name type="scientific">Forsythia ovata</name>
    <dbReference type="NCBI Taxonomy" id="205694"/>
    <lineage>
        <taxon>Eukaryota</taxon>
        <taxon>Viridiplantae</taxon>
        <taxon>Streptophyta</taxon>
        <taxon>Embryophyta</taxon>
        <taxon>Tracheophyta</taxon>
        <taxon>Spermatophyta</taxon>
        <taxon>Magnoliopsida</taxon>
        <taxon>eudicotyledons</taxon>
        <taxon>Gunneridae</taxon>
        <taxon>Pentapetalae</taxon>
        <taxon>asterids</taxon>
        <taxon>lamiids</taxon>
        <taxon>Lamiales</taxon>
        <taxon>Oleaceae</taxon>
        <taxon>Forsythieae</taxon>
        <taxon>Forsythia</taxon>
    </lineage>
</organism>
<name>A0ABD1U6Y9_9LAMI</name>
<feature type="region of interest" description="Disordered" evidence="1">
    <location>
        <begin position="305"/>
        <end position="357"/>
    </location>
</feature>
<feature type="compositionally biased region" description="Polar residues" evidence="1">
    <location>
        <begin position="1"/>
        <end position="24"/>
    </location>
</feature>
<proteinExistence type="predicted"/>
<dbReference type="PANTHER" id="PTHR47512">
    <property type="entry name" value="EXPRESSED PROTEIN"/>
    <property type="match status" value="1"/>
</dbReference>
<keyword evidence="3" id="KW-1185">Reference proteome</keyword>
<accession>A0ABD1U6Y9</accession>
<sequence>METPSSTRRVTRSLTLAAKNSNNGKFEESEKTVTRTRQKSGINPQDRSALIDITNDSPIVGLAMGNLDSPSSTMSKKRINSHSKYTFTPGSGEALLRGQVKTLLQKVEEEGEFSKMPLDKGPLFNLKCLLNSPMNLLAPTPANTPQILNSDELDSAIPSPVEYNFVISQNGEGSESEKDLITRALDFSEKSEGSECSSVINRGSSSAVKVGSGKEPKNSAKLSEPVSEDVGTLVSNSSKLPPPMEASAKVFWEGLCQDSPVAVVNCKDKVVDSIPSPELPSKTFSGNQNNDTASQIVDKIQTHLDKPSSDMEQPPLQNLENNNHPEDHSRGTEVEEPFTTNNDERKRSDAKETFGGTNNDFLLRHKVLFS</sequence>
<evidence type="ECO:0000313" key="3">
    <source>
        <dbReference type="Proteomes" id="UP001604277"/>
    </source>
</evidence>
<feature type="region of interest" description="Disordered" evidence="1">
    <location>
        <begin position="205"/>
        <end position="238"/>
    </location>
</feature>
<feature type="region of interest" description="Disordered" evidence="1">
    <location>
        <begin position="1"/>
        <end position="43"/>
    </location>
</feature>
<reference evidence="3" key="1">
    <citation type="submission" date="2024-07" db="EMBL/GenBank/DDBJ databases">
        <title>Two chromosome-level genome assemblies of Korean endemic species Abeliophyllum distichum and Forsythia ovata (Oleaceae).</title>
        <authorList>
            <person name="Jang H."/>
        </authorList>
    </citation>
    <scope>NUCLEOTIDE SEQUENCE [LARGE SCALE GENOMIC DNA]</scope>
</reference>
<feature type="compositionally biased region" description="Basic and acidic residues" evidence="1">
    <location>
        <begin position="342"/>
        <end position="352"/>
    </location>
</feature>
<comment type="caution">
    <text evidence="2">The sequence shown here is derived from an EMBL/GenBank/DDBJ whole genome shotgun (WGS) entry which is preliminary data.</text>
</comment>
<evidence type="ECO:0000313" key="2">
    <source>
        <dbReference type="EMBL" id="KAL2520398.1"/>
    </source>
</evidence>
<feature type="compositionally biased region" description="Basic and acidic residues" evidence="1">
    <location>
        <begin position="323"/>
        <end position="333"/>
    </location>
</feature>
<dbReference type="PANTHER" id="PTHR47512:SF3">
    <property type="entry name" value="CHALCONE-FLAVONONE ISOMERASE FAMILY PROTEIN"/>
    <property type="match status" value="1"/>
</dbReference>